<sequence>MMTKIETPMAMNTCTWQQSQNIPSHIRDAKRMLSACFRKVPASRQQTPMNFLRRPTRNVACGSHCELLPREVALHVRSRHESASKTSQHQQVEDGFLSKRRYCTSSTCLGECPRMIWAVVCASRRHKFCAQNSMDATSSSQWVVACNHRK</sequence>
<proteinExistence type="evidence at transcript level"/>
<name>A0A0K8R9V3_IXORI</name>
<dbReference type="AlphaFoldDB" id="A0A0K8R9V3"/>
<reference evidence="1" key="1">
    <citation type="submission" date="2012-12" db="EMBL/GenBank/DDBJ databases">
        <title>Identification and characterization of a phenylalanine ammonia-lyase gene family in Isatis indigotica Fort.</title>
        <authorList>
            <person name="Liu Q."/>
            <person name="Chen J."/>
            <person name="Zhou X."/>
            <person name="Di P."/>
            <person name="Xiao Y."/>
            <person name="Xuan H."/>
            <person name="Zhang L."/>
            <person name="Chen W."/>
        </authorList>
    </citation>
    <scope>NUCLEOTIDE SEQUENCE</scope>
    <source>
        <tissue evidence="1">Salivary gland</tissue>
    </source>
</reference>
<accession>A0A0K8R9V3</accession>
<organism evidence="1">
    <name type="scientific">Ixodes ricinus</name>
    <name type="common">Common tick</name>
    <name type="synonym">Acarus ricinus</name>
    <dbReference type="NCBI Taxonomy" id="34613"/>
    <lineage>
        <taxon>Eukaryota</taxon>
        <taxon>Metazoa</taxon>
        <taxon>Ecdysozoa</taxon>
        <taxon>Arthropoda</taxon>
        <taxon>Chelicerata</taxon>
        <taxon>Arachnida</taxon>
        <taxon>Acari</taxon>
        <taxon>Parasitiformes</taxon>
        <taxon>Ixodida</taxon>
        <taxon>Ixodoidea</taxon>
        <taxon>Ixodidae</taxon>
        <taxon>Ixodinae</taxon>
        <taxon>Ixodes</taxon>
    </lineage>
</organism>
<dbReference type="EMBL" id="GADI01005883">
    <property type="protein sequence ID" value="JAA67925.1"/>
    <property type="molecule type" value="mRNA"/>
</dbReference>
<evidence type="ECO:0000313" key="1">
    <source>
        <dbReference type="EMBL" id="JAA67925.1"/>
    </source>
</evidence>
<protein>
    <submittedName>
        <fullName evidence="1">Putative wd-repeat protein</fullName>
    </submittedName>
</protein>